<gene>
    <name evidence="5" type="ORF">RU07_01755</name>
</gene>
<evidence type="ECO:0000313" key="6">
    <source>
        <dbReference type="Proteomes" id="UP000035017"/>
    </source>
</evidence>
<dbReference type="GO" id="GO:0043565">
    <property type="term" value="F:sequence-specific DNA binding"/>
    <property type="evidence" value="ECO:0007669"/>
    <property type="project" value="InterPro"/>
</dbReference>
<name>A0A0D0KZS2_AGRTU</name>
<dbReference type="InterPro" id="IPR018060">
    <property type="entry name" value="HTH_AraC"/>
</dbReference>
<dbReference type="Proteomes" id="UP000035017">
    <property type="component" value="Unassembled WGS sequence"/>
</dbReference>
<comment type="caution">
    <text evidence="5">The sequence shown here is derived from an EMBL/GenBank/DDBJ whole genome shotgun (WGS) entry which is preliminary data.</text>
</comment>
<dbReference type="OrthoDB" id="7285481at2"/>
<protein>
    <recommendedName>
        <fullName evidence="4">HTH araC/xylS-type domain-containing protein</fullName>
    </recommendedName>
</protein>
<dbReference type="SMART" id="SM00342">
    <property type="entry name" value="HTH_ARAC"/>
    <property type="match status" value="1"/>
</dbReference>
<dbReference type="PROSITE" id="PS01124">
    <property type="entry name" value="HTH_ARAC_FAMILY_2"/>
    <property type="match status" value="1"/>
</dbReference>
<evidence type="ECO:0000259" key="4">
    <source>
        <dbReference type="PROSITE" id="PS01124"/>
    </source>
</evidence>
<proteinExistence type="predicted"/>
<accession>A0A0D0KZS2</accession>
<dbReference type="InterPro" id="IPR050204">
    <property type="entry name" value="AraC_XylS_family_regulators"/>
</dbReference>
<dbReference type="EMBL" id="JXQV01000002">
    <property type="protein sequence ID" value="KIQ05576.1"/>
    <property type="molecule type" value="Genomic_DNA"/>
</dbReference>
<evidence type="ECO:0000256" key="2">
    <source>
        <dbReference type="ARBA" id="ARBA00023125"/>
    </source>
</evidence>
<dbReference type="SUPFAM" id="SSF46689">
    <property type="entry name" value="Homeodomain-like"/>
    <property type="match status" value="2"/>
</dbReference>
<dbReference type="GO" id="GO:0003700">
    <property type="term" value="F:DNA-binding transcription factor activity"/>
    <property type="evidence" value="ECO:0007669"/>
    <property type="project" value="InterPro"/>
</dbReference>
<keyword evidence="2" id="KW-0238">DNA-binding</keyword>
<dbReference type="Gene3D" id="1.10.10.60">
    <property type="entry name" value="Homeodomain-like"/>
    <property type="match status" value="1"/>
</dbReference>
<evidence type="ECO:0000313" key="5">
    <source>
        <dbReference type="EMBL" id="KIQ05576.1"/>
    </source>
</evidence>
<evidence type="ECO:0000256" key="1">
    <source>
        <dbReference type="ARBA" id="ARBA00023015"/>
    </source>
</evidence>
<dbReference type="PANTHER" id="PTHR46796:SF12">
    <property type="entry name" value="HTH-TYPE DNA-BINDING TRANSCRIPTIONAL ACTIVATOR EUTR"/>
    <property type="match status" value="1"/>
</dbReference>
<dbReference type="AlphaFoldDB" id="A0A0D0KZS2"/>
<organism evidence="5 6">
    <name type="scientific">Agrobacterium tumefaciens</name>
    <dbReference type="NCBI Taxonomy" id="358"/>
    <lineage>
        <taxon>Bacteria</taxon>
        <taxon>Pseudomonadati</taxon>
        <taxon>Pseudomonadota</taxon>
        <taxon>Alphaproteobacteria</taxon>
        <taxon>Hyphomicrobiales</taxon>
        <taxon>Rhizobiaceae</taxon>
        <taxon>Rhizobium/Agrobacterium group</taxon>
        <taxon>Agrobacterium</taxon>
        <taxon>Agrobacterium tumefaciens complex</taxon>
    </lineage>
</organism>
<feature type="domain" description="HTH araC/xylS-type" evidence="4">
    <location>
        <begin position="222"/>
        <end position="322"/>
    </location>
</feature>
<reference evidence="5 6" key="1">
    <citation type="submission" date="2014-12" db="EMBL/GenBank/DDBJ databases">
        <title>16Stimator: statistical estimation of ribosomal gene copy numbers from draft genome assemblies.</title>
        <authorList>
            <person name="Perisin M.A."/>
            <person name="Vetter M."/>
            <person name="Gilbert J.A."/>
            <person name="Bergelson J."/>
        </authorList>
    </citation>
    <scope>NUCLEOTIDE SEQUENCE [LARGE SCALE GENOMIC DNA]</scope>
    <source>
        <strain evidence="5 6">MEJ076</strain>
    </source>
</reference>
<keyword evidence="3" id="KW-0804">Transcription</keyword>
<dbReference type="Pfam" id="PF12833">
    <property type="entry name" value="HTH_18"/>
    <property type="match status" value="1"/>
</dbReference>
<sequence length="326" mass="36355">MTDLTKPASFWQFHNQDSEVASSVISNVLSPMQFSPLGPDGAFQHSIQIVQIDDIILWHSTSSTGFSVTKQMNRSNIFELNFLKTGRCSTITNDVAIETNPGEALLLKDFNKHEMFCEPDTQLVCIVVPAARYSKIMAAEFADPLADLSGMRPVANSHNANIQSLKQIANLVLSLGRAAPSQENASTAALLLFKGLLILFAESWPRSVAHPTNYSVRPFYIKRAMEWMQSHAAEKITLEQLATVSGVSRRTLQLGFQNFCGLSPMAFLLKVRLQKAYRDLVTEPPSVTIDEISRRWGFSNPGKFAADIRDSYGENPLVIRRRYKAK</sequence>
<dbReference type="InterPro" id="IPR009057">
    <property type="entry name" value="Homeodomain-like_sf"/>
</dbReference>
<keyword evidence="1" id="KW-0805">Transcription regulation</keyword>
<evidence type="ECO:0000256" key="3">
    <source>
        <dbReference type="ARBA" id="ARBA00023163"/>
    </source>
</evidence>
<dbReference type="PANTHER" id="PTHR46796">
    <property type="entry name" value="HTH-TYPE TRANSCRIPTIONAL ACTIVATOR RHAS-RELATED"/>
    <property type="match status" value="1"/>
</dbReference>